<proteinExistence type="predicted"/>
<dbReference type="EMBL" id="CP039345">
    <property type="protein sequence ID" value="QCD79655.1"/>
    <property type="molecule type" value="Genomic_DNA"/>
</dbReference>
<evidence type="ECO:0000313" key="3">
    <source>
        <dbReference type="Proteomes" id="UP000501690"/>
    </source>
</evidence>
<feature type="transmembrane region" description="Helical" evidence="1">
    <location>
        <begin position="38"/>
        <end position="54"/>
    </location>
</feature>
<organism evidence="2 3">
    <name type="scientific">Vigna unguiculata</name>
    <name type="common">Cowpea</name>
    <dbReference type="NCBI Taxonomy" id="3917"/>
    <lineage>
        <taxon>Eukaryota</taxon>
        <taxon>Viridiplantae</taxon>
        <taxon>Streptophyta</taxon>
        <taxon>Embryophyta</taxon>
        <taxon>Tracheophyta</taxon>
        <taxon>Spermatophyta</taxon>
        <taxon>Magnoliopsida</taxon>
        <taxon>eudicotyledons</taxon>
        <taxon>Gunneridae</taxon>
        <taxon>Pentapetalae</taxon>
        <taxon>rosids</taxon>
        <taxon>fabids</taxon>
        <taxon>Fabales</taxon>
        <taxon>Fabaceae</taxon>
        <taxon>Papilionoideae</taxon>
        <taxon>50 kb inversion clade</taxon>
        <taxon>NPAAA clade</taxon>
        <taxon>indigoferoid/millettioid clade</taxon>
        <taxon>Phaseoleae</taxon>
        <taxon>Vigna</taxon>
    </lineage>
</organism>
<dbReference type="AlphaFoldDB" id="A0A4D6KSY9"/>
<gene>
    <name evidence="2" type="ORF">DEO72_LG1g3301</name>
</gene>
<reference evidence="2 3" key="1">
    <citation type="submission" date="2019-04" db="EMBL/GenBank/DDBJ databases">
        <title>An improved genome assembly and genetic linkage map for asparagus bean, Vigna unguiculata ssp. sesquipedialis.</title>
        <authorList>
            <person name="Xia Q."/>
            <person name="Zhang R."/>
            <person name="Dong Y."/>
        </authorList>
    </citation>
    <scope>NUCLEOTIDE SEQUENCE [LARGE SCALE GENOMIC DNA]</scope>
    <source>
        <tissue evidence="2">Leaf</tissue>
    </source>
</reference>
<dbReference type="Proteomes" id="UP000501690">
    <property type="component" value="Linkage Group LG1"/>
</dbReference>
<protein>
    <submittedName>
        <fullName evidence="2">Uncharacterized protein</fullName>
    </submittedName>
</protein>
<name>A0A4D6KSY9_VIGUN</name>
<evidence type="ECO:0000256" key="1">
    <source>
        <dbReference type="SAM" id="Phobius"/>
    </source>
</evidence>
<accession>A0A4D6KSY9</accession>
<evidence type="ECO:0000313" key="2">
    <source>
        <dbReference type="EMBL" id="QCD79655.1"/>
    </source>
</evidence>
<keyword evidence="1" id="KW-0472">Membrane</keyword>
<keyword evidence="1" id="KW-1133">Transmembrane helix</keyword>
<keyword evidence="1" id="KW-0812">Transmembrane</keyword>
<sequence>MCCMIRHSGRELPWLRWFRGGFRLTMVGDAVVQLGADAWWLLVAVVFPIWFVLARRCRLMSASRWRLLQWLLVRKDDSGFKLAVQIHDVGRCCRSVVEPWWPTARLAVRVAAAMVMEGDDEH</sequence>
<keyword evidence="3" id="KW-1185">Reference proteome</keyword>